<evidence type="ECO:0000256" key="5">
    <source>
        <dbReference type="ARBA" id="ARBA00023601"/>
    </source>
</evidence>
<dbReference type="Gene3D" id="3.20.20.70">
    <property type="entry name" value="Aldolase class I"/>
    <property type="match status" value="1"/>
</dbReference>
<feature type="compositionally biased region" description="Basic residues" evidence="6">
    <location>
        <begin position="325"/>
        <end position="338"/>
    </location>
</feature>
<accession>A0A0F9GNM3</accession>
<dbReference type="Pfam" id="PF04055">
    <property type="entry name" value="Radical_SAM"/>
    <property type="match status" value="1"/>
</dbReference>
<dbReference type="GO" id="GO:0046872">
    <property type="term" value="F:metal ion binding"/>
    <property type="evidence" value="ECO:0007669"/>
    <property type="project" value="UniProtKB-KW"/>
</dbReference>
<name>A0A0F9GNM3_9ZZZZ</name>
<comment type="caution">
    <text evidence="8">The sequence shown here is derived from an EMBL/GenBank/DDBJ whole genome shotgun (WGS) entry which is preliminary data.</text>
</comment>
<dbReference type="GO" id="GO:0051536">
    <property type="term" value="F:iron-sulfur cluster binding"/>
    <property type="evidence" value="ECO:0007669"/>
    <property type="project" value="UniProtKB-KW"/>
</dbReference>
<keyword evidence="4" id="KW-0411">Iron-sulfur</keyword>
<evidence type="ECO:0000256" key="3">
    <source>
        <dbReference type="ARBA" id="ARBA00023004"/>
    </source>
</evidence>
<sequence>TALRHRGRQQAGDRMSVEVNVVGMRCGAKNGGLSCTMCYESPLVSKGYPLPTVDLPAVKKTVERLVGERKGGSFSLFGGEPLLAPLDVLEDLWRWGLEKYGRNGVQTSGRPIRDEHWPLFRKYKVCVSFSIEGPGELNDARWAGTLERTREATAHSVACLERCMRERMPTGLIVTLSRHNASPERLPRLLEWFSDLDGRGGLYGVGLHLLQHERRAASIALSPRENLDALLAIRRHEVWRLRTLEFGLFKDILALLRGKDEWEWNDGSPAGVGCTWAGCDPATTPAVQGVEPDGSGRSAQGSTGRRRRGARRPRARRCGSSCCAQRRKKRAAARGAAR</sequence>
<dbReference type="InterPro" id="IPR023867">
    <property type="entry name" value="Sulphatase_maturase_rSAM"/>
</dbReference>
<feature type="domain" description="Radical SAM core" evidence="7">
    <location>
        <begin position="33"/>
        <end position="180"/>
    </location>
</feature>
<dbReference type="PANTHER" id="PTHR43273">
    <property type="entry name" value="ANAEROBIC SULFATASE-MATURATING ENZYME HOMOLOG ASLB-RELATED"/>
    <property type="match status" value="1"/>
</dbReference>
<dbReference type="InterPro" id="IPR013785">
    <property type="entry name" value="Aldolase_TIM"/>
</dbReference>
<keyword evidence="3" id="KW-0408">Iron</keyword>
<feature type="region of interest" description="Disordered" evidence="6">
    <location>
        <begin position="285"/>
        <end position="338"/>
    </location>
</feature>
<feature type="compositionally biased region" description="Basic residues" evidence="6">
    <location>
        <begin position="304"/>
        <end position="317"/>
    </location>
</feature>
<dbReference type="AlphaFoldDB" id="A0A0F9GNM3"/>
<comment type="similarity">
    <text evidence="5">Belongs to the radical SAM superfamily. Anaerobic sulfatase-maturating enzyme family.</text>
</comment>
<feature type="non-terminal residue" evidence="8">
    <location>
        <position position="1"/>
    </location>
</feature>
<proteinExistence type="inferred from homology"/>
<dbReference type="InterPro" id="IPR007197">
    <property type="entry name" value="rSAM"/>
</dbReference>
<dbReference type="SUPFAM" id="SSF102114">
    <property type="entry name" value="Radical SAM enzymes"/>
    <property type="match status" value="1"/>
</dbReference>
<dbReference type="GO" id="GO:0016491">
    <property type="term" value="F:oxidoreductase activity"/>
    <property type="evidence" value="ECO:0007669"/>
    <property type="project" value="InterPro"/>
</dbReference>
<evidence type="ECO:0000256" key="1">
    <source>
        <dbReference type="ARBA" id="ARBA00022691"/>
    </source>
</evidence>
<dbReference type="PANTHER" id="PTHR43273:SF3">
    <property type="entry name" value="ANAEROBIC SULFATASE-MATURATING ENZYME HOMOLOG ASLB-RELATED"/>
    <property type="match status" value="1"/>
</dbReference>
<dbReference type="InterPro" id="IPR058240">
    <property type="entry name" value="rSAM_sf"/>
</dbReference>
<evidence type="ECO:0000313" key="8">
    <source>
        <dbReference type="EMBL" id="KKM00394.1"/>
    </source>
</evidence>
<evidence type="ECO:0000256" key="6">
    <source>
        <dbReference type="SAM" id="MobiDB-lite"/>
    </source>
</evidence>
<dbReference type="EMBL" id="LAZR01017446">
    <property type="protein sequence ID" value="KKM00394.1"/>
    <property type="molecule type" value="Genomic_DNA"/>
</dbReference>
<evidence type="ECO:0000256" key="2">
    <source>
        <dbReference type="ARBA" id="ARBA00022723"/>
    </source>
</evidence>
<protein>
    <recommendedName>
        <fullName evidence="7">Radical SAM core domain-containing protein</fullName>
    </recommendedName>
</protein>
<evidence type="ECO:0000259" key="7">
    <source>
        <dbReference type="Pfam" id="PF04055"/>
    </source>
</evidence>
<reference evidence="8" key="1">
    <citation type="journal article" date="2015" name="Nature">
        <title>Complex archaea that bridge the gap between prokaryotes and eukaryotes.</title>
        <authorList>
            <person name="Spang A."/>
            <person name="Saw J.H."/>
            <person name="Jorgensen S.L."/>
            <person name="Zaremba-Niedzwiedzka K."/>
            <person name="Martijn J."/>
            <person name="Lind A.E."/>
            <person name="van Eijk R."/>
            <person name="Schleper C."/>
            <person name="Guy L."/>
            <person name="Ettema T.J."/>
        </authorList>
    </citation>
    <scope>NUCLEOTIDE SEQUENCE</scope>
</reference>
<keyword evidence="1" id="KW-0949">S-adenosyl-L-methionine</keyword>
<organism evidence="8">
    <name type="scientific">marine sediment metagenome</name>
    <dbReference type="NCBI Taxonomy" id="412755"/>
    <lineage>
        <taxon>unclassified sequences</taxon>
        <taxon>metagenomes</taxon>
        <taxon>ecological metagenomes</taxon>
    </lineage>
</organism>
<gene>
    <name evidence="8" type="ORF">LCGC14_1804890</name>
</gene>
<keyword evidence="2" id="KW-0479">Metal-binding</keyword>
<evidence type="ECO:0000256" key="4">
    <source>
        <dbReference type="ARBA" id="ARBA00023014"/>
    </source>
</evidence>